<dbReference type="AlphaFoldDB" id="A0A9N8HFX3"/>
<dbReference type="EMBL" id="CAICTM010000479">
    <property type="protein sequence ID" value="CAB9511332.1"/>
    <property type="molecule type" value="Genomic_DNA"/>
</dbReference>
<accession>A0A9N8HFX3</accession>
<dbReference type="SUPFAM" id="SSF52047">
    <property type="entry name" value="RNI-like"/>
    <property type="match status" value="1"/>
</dbReference>
<dbReference type="PANTHER" id="PTHR47679:SF2">
    <property type="entry name" value="C-TERMINAL OF ROC (COR) DOMAIN-CONTAINING PROTEIN"/>
    <property type="match status" value="1"/>
</dbReference>
<dbReference type="OrthoDB" id="272549at2759"/>
<comment type="caution">
    <text evidence="1">The sequence shown here is derived from an EMBL/GenBank/DDBJ whole genome shotgun (WGS) entry which is preliminary data.</text>
</comment>
<gene>
    <name evidence="1" type="ORF">SEMRO_480_G151320.1</name>
</gene>
<dbReference type="InterPro" id="IPR032675">
    <property type="entry name" value="LRR_dom_sf"/>
</dbReference>
<sequence>MMECLTIEAKTHYNCFTGNDQDTLELTKQLQEDTHQQNAEWLHLMIDNNRRQPQQEPLLISLLETVAALPHLKEITISGGPHNRRFPVAALTVLLRKAVQLESLQLHDIGLGQQSPYEMAELLKAHPTLHKVSLMRCTCRPVHVLIQALSRMPHLKQVQLDGTMMSQQHEGEAIHALMAVCQSVSLERLELGDLGEVGMIPQLVAMMNAIGEDSNLKELSLQLAVYETLPVVVVSAMARMLTQNHTLQRLTVPWMGGGEIWLPLIGALTSNRGLQELRLHGGSSTGLLSNHFLQKTATVLKDNTHLTHLWYDTWVDKDLEIDLYLLANKFGRGHLMSFDNDKQNDNATHEEWVQALVASKDHVHVTNYWLAHNPSLLIAML</sequence>
<evidence type="ECO:0000313" key="1">
    <source>
        <dbReference type="EMBL" id="CAB9511332.1"/>
    </source>
</evidence>
<keyword evidence="2" id="KW-1185">Reference proteome</keyword>
<organism evidence="1 2">
    <name type="scientific">Seminavis robusta</name>
    <dbReference type="NCBI Taxonomy" id="568900"/>
    <lineage>
        <taxon>Eukaryota</taxon>
        <taxon>Sar</taxon>
        <taxon>Stramenopiles</taxon>
        <taxon>Ochrophyta</taxon>
        <taxon>Bacillariophyta</taxon>
        <taxon>Bacillariophyceae</taxon>
        <taxon>Bacillariophycidae</taxon>
        <taxon>Naviculales</taxon>
        <taxon>Naviculaceae</taxon>
        <taxon>Seminavis</taxon>
    </lineage>
</organism>
<protein>
    <submittedName>
        <fullName evidence="1">Uncharacterized protein</fullName>
    </submittedName>
</protein>
<dbReference type="PANTHER" id="PTHR47679">
    <property type="entry name" value="PROTEIN TORNADO 1"/>
    <property type="match status" value="1"/>
</dbReference>
<evidence type="ECO:0000313" key="2">
    <source>
        <dbReference type="Proteomes" id="UP001153069"/>
    </source>
</evidence>
<dbReference type="Gene3D" id="3.80.10.10">
    <property type="entry name" value="Ribonuclease Inhibitor"/>
    <property type="match status" value="1"/>
</dbReference>
<reference evidence="1" key="1">
    <citation type="submission" date="2020-06" db="EMBL/GenBank/DDBJ databases">
        <authorList>
            <consortium name="Plant Systems Biology data submission"/>
        </authorList>
    </citation>
    <scope>NUCLEOTIDE SEQUENCE</scope>
    <source>
        <strain evidence="1">D6</strain>
    </source>
</reference>
<name>A0A9N8HFX3_9STRA</name>
<proteinExistence type="predicted"/>
<dbReference type="Proteomes" id="UP001153069">
    <property type="component" value="Unassembled WGS sequence"/>
</dbReference>